<keyword evidence="7" id="KW-1185">Reference proteome</keyword>
<keyword evidence="3" id="KW-0732">Signal</keyword>
<dbReference type="AlphaFoldDB" id="A0A1S3JXZ2"/>
<evidence type="ECO:0000256" key="1">
    <source>
        <dbReference type="ARBA" id="ARBA00004613"/>
    </source>
</evidence>
<dbReference type="InParanoid" id="A0A1S3JXZ2"/>
<dbReference type="SMART" id="SM00110">
    <property type="entry name" value="C1Q"/>
    <property type="match status" value="1"/>
</dbReference>
<sequence length="306" mass="33157">MLGKRYEKHLVFFGKDFDVHITCKTHVDSSKTSTSSGDEILTAMAEPMVLSYIFNVSLVLLCANCYTITDAYNSKNEITKDVCGCLQGPPGIPGTPGVPGMYGHRGEAGSKGEKGEKGEEGPYGLKGEIGFDGPMGPPGPEGKRGRRGSKGDQGPLGEPGKIGQKGEKGDTIIHNLRVKKIAFSVSRSQKLGPVLQDTPVTYDKIFTNVGNSFEESSSHFICKVNGTYLFHVHVLGQPKKDAFAWIMKNKIHQVAMHGDGRAGHGTGSNTIILSLRQDDHVWVKLVKESAVMNDYTTFSGHLIFDD</sequence>
<feature type="compositionally biased region" description="Low complexity" evidence="5">
    <location>
        <begin position="122"/>
        <end position="134"/>
    </location>
</feature>
<gene>
    <name evidence="8" type="primary">LOC106176892</name>
</gene>
<evidence type="ECO:0000313" key="8">
    <source>
        <dbReference type="RefSeq" id="XP_013414921.1"/>
    </source>
</evidence>
<dbReference type="PRINTS" id="PR00007">
    <property type="entry name" value="COMPLEMNTC1Q"/>
</dbReference>
<dbReference type="InterPro" id="IPR008160">
    <property type="entry name" value="Collagen"/>
</dbReference>
<dbReference type="PROSITE" id="PS50871">
    <property type="entry name" value="C1Q"/>
    <property type="match status" value="1"/>
</dbReference>
<keyword evidence="2" id="KW-0964">Secreted</keyword>
<dbReference type="SUPFAM" id="SSF49842">
    <property type="entry name" value="TNF-like"/>
    <property type="match status" value="1"/>
</dbReference>
<dbReference type="Gene3D" id="2.60.120.40">
    <property type="match status" value="1"/>
</dbReference>
<keyword evidence="4" id="KW-0176">Collagen</keyword>
<dbReference type="STRING" id="7574.A0A1S3JXZ2"/>
<evidence type="ECO:0000256" key="3">
    <source>
        <dbReference type="ARBA" id="ARBA00022729"/>
    </source>
</evidence>
<evidence type="ECO:0000256" key="4">
    <source>
        <dbReference type="ARBA" id="ARBA00023119"/>
    </source>
</evidence>
<name>A0A1S3JXZ2_LINAN</name>
<comment type="subcellular location">
    <subcellularLocation>
        <location evidence="1">Secreted</location>
    </subcellularLocation>
</comment>
<protein>
    <submittedName>
        <fullName evidence="8">Complement C1q subcomponent subunit B isoform X1</fullName>
    </submittedName>
</protein>
<dbReference type="KEGG" id="lak:106176892"/>
<feature type="domain" description="C1q" evidence="6">
    <location>
        <begin position="176"/>
        <end position="306"/>
    </location>
</feature>
<feature type="compositionally biased region" description="Basic and acidic residues" evidence="5">
    <location>
        <begin position="104"/>
        <end position="120"/>
    </location>
</feature>
<evidence type="ECO:0000256" key="2">
    <source>
        <dbReference type="ARBA" id="ARBA00022525"/>
    </source>
</evidence>
<proteinExistence type="predicted"/>
<evidence type="ECO:0000259" key="6">
    <source>
        <dbReference type="PROSITE" id="PS50871"/>
    </source>
</evidence>
<dbReference type="Pfam" id="PF01391">
    <property type="entry name" value="Collagen"/>
    <property type="match status" value="1"/>
</dbReference>
<dbReference type="RefSeq" id="XP_013414921.1">
    <property type="nucleotide sequence ID" value="XM_013559467.1"/>
</dbReference>
<evidence type="ECO:0000256" key="5">
    <source>
        <dbReference type="SAM" id="MobiDB-lite"/>
    </source>
</evidence>
<organism evidence="7 8">
    <name type="scientific">Lingula anatina</name>
    <name type="common">Brachiopod</name>
    <name type="synonym">Lingula unguis</name>
    <dbReference type="NCBI Taxonomy" id="7574"/>
    <lineage>
        <taxon>Eukaryota</taxon>
        <taxon>Metazoa</taxon>
        <taxon>Spiralia</taxon>
        <taxon>Lophotrochozoa</taxon>
        <taxon>Brachiopoda</taxon>
        <taxon>Linguliformea</taxon>
        <taxon>Lingulata</taxon>
        <taxon>Lingulida</taxon>
        <taxon>Linguloidea</taxon>
        <taxon>Lingulidae</taxon>
        <taxon>Lingula</taxon>
    </lineage>
</organism>
<dbReference type="InterPro" id="IPR001073">
    <property type="entry name" value="C1q_dom"/>
</dbReference>
<dbReference type="GO" id="GO:0005576">
    <property type="term" value="C:extracellular region"/>
    <property type="evidence" value="ECO:0007669"/>
    <property type="project" value="UniProtKB-SubCell"/>
</dbReference>
<evidence type="ECO:0000313" key="7">
    <source>
        <dbReference type="Proteomes" id="UP000085678"/>
    </source>
</evidence>
<dbReference type="PANTHER" id="PTHR15427">
    <property type="entry name" value="EMILIN ELASTIN MICROFIBRIL INTERFACE-LOCATED PROTEIN ELASTIN MICROFIBRIL INTERFACER"/>
    <property type="match status" value="1"/>
</dbReference>
<dbReference type="Proteomes" id="UP000085678">
    <property type="component" value="Unplaced"/>
</dbReference>
<accession>A0A1S3JXZ2</accession>
<dbReference type="GeneID" id="106176892"/>
<dbReference type="InterPro" id="IPR008983">
    <property type="entry name" value="Tumour_necrosis_fac-like_dom"/>
</dbReference>
<dbReference type="OrthoDB" id="6144194at2759"/>
<dbReference type="PANTHER" id="PTHR15427:SF52">
    <property type="entry name" value="C1Q DOMAIN-CONTAINING PROTEIN"/>
    <property type="match status" value="1"/>
</dbReference>
<dbReference type="Pfam" id="PF00386">
    <property type="entry name" value="C1q"/>
    <property type="match status" value="1"/>
</dbReference>
<reference evidence="8" key="1">
    <citation type="submission" date="2025-08" db="UniProtKB">
        <authorList>
            <consortium name="RefSeq"/>
        </authorList>
    </citation>
    <scope>IDENTIFICATION</scope>
    <source>
        <tissue evidence="8">Gonads</tissue>
    </source>
</reference>
<feature type="region of interest" description="Disordered" evidence="5">
    <location>
        <begin position="100"/>
        <end position="169"/>
    </location>
</feature>
<dbReference type="InterPro" id="IPR050392">
    <property type="entry name" value="Collagen/C1q_domain"/>
</dbReference>